<dbReference type="Pfam" id="PF08538">
    <property type="entry name" value="DUF1749"/>
    <property type="match status" value="1"/>
</dbReference>
<proteinExistence type="predicted"/>
<gene>
    <name evidence="1" type="ORF">PRZ48_008418</name>
</gene>
<accession>A0ABR0EG43</accession>
<protein>
    <recommendedName>
        <fullName evidence="3">DUF1749-domain-containing protein</fullName>
    </recommendedName>
</protein>
<comment type="caution">
    <text evidence="1">The sequence shown here is derived from an EMBL/GenBank/DDBJ whole genome shotgun (WGS) entry which is preliminary data.</text>
</comment>
<sequence>MATENTPTANNYPGTLHALPNYISAFEPSKPLVRSLDINTLVWVGGMGDTVGSVAYPFTIAQSLGPKWSLVLCSLRSAGPAWGVSSLATDAEDMANIISHLKEKRPGGKIVIMGHSTGCQDCMEYTVGKGADKRPSVDGVILQAPVSDREALENELPQAFKHEVDQLALKMCREGQDKDALPNRLTGPVFGRVAISARRWVDVSSPGPDHFGADDYFSSDLPVERLKTTFGKLPPSSPLLILYSGSDASSPQVNATKVVQQWTSVVKESGGNIDDKNGGIIPDASHNLNGNPDSVVQDLVTRVVNFIDRIDGGFGGNSSRI</sequence>
<dbReference type="Gene3D" id="3.40.50.1820">
    <property type="entry name" value="alpha/beta hydrolase"/>
    <property type="match status" value="1"/>
</dbReference>
<reference evidence="1 2" key="1">
    <citation type="journal article" date="2023" name="G3 (Bethesda)">
        <title>A chromosome-level genome assembly of Zasmidium syzygii isolated from banana leaves.</title>
        <authorList>
            <person name="van Westerhoven A.C."/>
            <person name="Mehrabi R."/>
            <person name="Talebi R."/>
            <person name="Steentjes M.B.F."/>
            <person name="Corcolon B."/>
            <person name="Chong P.A."/>
            <person name="Kema G.H.J."/>
            <person name="Seidl M.F."/>
        </authorList>
    </citation>
    <scope>NUCLEOTIDE SEQUENCE [LARGE SCALE GENOMIC DNA]</scope>
    <source>
        <strain evidence="1 2">P124</strain>
    </source>
</reference>
<keyword evidence="2" id="KW-1185">Reference proteome</keyword>
<name>A0ABR0EG43_ZASCE</name>
<dbReference type="EMBL" id="JAXOVC010000006">
    <property type="protein sequence ID" value="KAK4500231.1"/>
    <property type="molecule type" value="Genomic_DNA"/>
</dbReference>
<evidence type="ECO:0000313" key="2">
    <source>
        <dbReference type="Proteomes" id="UP001305779"/>
    </source>
</evidence>
<dbReference type="PANTHER" id="PTHR31591:SF7">
    <property type="entry name" value="DUF1749-DOMAIN-CONTAINING PROTEIN"/>
    <property type="match status" value="1"/>
</dbReference>
<dbReference type="InterPro" id="IPR013744">
    <property type="entry name" value="SidJ"/>
</dbReference>
<evidence type="ECO:0008006" key="3">
    <source>
        <dbReference type="Google" id="ProtNLM"/>
    </source>
</evidence>
<dbReference type="PANTHER" id="PTHR31591">
    <property type="entry name" value="UPF0613 PROTEIN PB24D3.06C"/>
    <property type="match status" value="1"/>
</dbReference>
<dbReference type="InterPro" id="IPR029058">
    <property type="entry name" value="AB_hydrolase_fold"/>
</dbReference>
<dbReference type="SUPFAM" id="SSF53474">
    <property type="entry name" value="alpha/beta-Hydrolases"/>
    <property type="match status" value="1"/>
</dbReference>
<organism evidence="1 2">
    <name type="scientific">Zasmidium cellare</name>
    <name type="common">Wine cellar mold</name>
    <name type="synonym">Racodium cellare</name>
    <dbReference type="NCBI Taxonomy" id="395010"/>
    <lineage>
        <taxon>Eukaryota</taxon>
        <taxon>Fungi</taxon>
        <taxon>Dikarya</taxon>
        <taxon>Ascomycota</taxon>
        <taxon>Pezizomycotina</taxon>
        <taxon>Dothideomycetes</taxon>
        <taxon>Dothideomycetidae</taxon>
        <taxon>Mycosphaerellales</taxon>
        <taxon>Mycosphaerellaceae</taxon>
        <taxon>Zasmidium</taxon>
    </lineage>
</organism>
<dbReference type="Proteomes" id="UP001305779">
    <property type="component" value="Unassembled WGS sequence"/>
</dbReference>
<evidence type="ECO:0000313" key="1">
    <source>
        <dbReference type="EMBL" id="KAK4500231.1"/>
    </source>
</evidence>